<organism evidence="1 2">
    <name type="scientific">Sistotremastrum suecicum HHB10207 ss-3</name>
    <dbReference type="NCBI Taxonomy" id="1314776"/>
    <lineage>
        <taxon>Eukaryota</taxon>
        <taxon>Fungi</taxon>
        <taxon>Dikarya</taxon>
        <taxon>Basidiomycota</taxon>
        <taxon>Agaricomycotina</taxon>
        <taxon>Agaricomycetes</taxon>
        <taxon>Sistotremastrales</taxon>
        <taxon>Sistotremastraceae</taxon>
        <taxon>Sistotremastrum</taxon>
    </lineage>
</organism>
<accession>A0A165XJ71</accession>
<evidence type="ECO:0000313" key="1">
    <source>
        <dbReference type="EMBL" id="KZT32244.1"/>
    </source>
</evidence>
<protein>
    <submittedName>
        <fullName evidence="1">Uncharacterized protein</fullName>
    </submittedName>
</protein>
<dbReference type="AlphaFoldDB" id="A0A165XJ71"/>
<evidence type="ECO:0000313" key="2">
    <source>
        <dbReference type="Proteomes" id="UP000076798"/>
    </source>
</evidence>
<dbReference type="EMBL" id="KV428363">
    <property type="protein sequence ID" value="KZT32244.1"/>
    <property type="molecule type" value="Genomic_DNA"/>
</dbReference>
<gene>
    <name evidence="1" type="ORF">SISSUDRAFT_566632</name>
</gene>
<name>A0A165XJ71_9AGAM</name>
<keyword evidence="2" id="KW-1185">Reference proteome</keyword>
<sequence length="302" mass="34539">MVAGDAGREAFEKELEVRRDLLHGHFARMLGIAVPSRRTKIIIIENVTISTYDYLQGLKGLDYFLEHIRIMCEHTGYQFLREHGGSWRGGYRDIVLSVNDKRLLMGGFGSIDGHWKDSGRRMDEACWRLTHGEDLNGGGSESFEEYADQFQRARTSLTKWSEAKTVDNAHDLWQSLEMWSGLSERDEGKEDSPPAGEIGWGEGNKWIPIPLVHRFPIASPPEYSISAFRLREGQRERIVGTQIQEMTRWSIDASLEEPIHLRTYVVSYRTEEMSNFFRASALPLAREIGVDVRSLCLGMFLP</sequence>
<reference evidence="1 2" key="1">
    <citation type="journal article" date="2016" name="Mol. Biol. Evol.">
        <title>Comparative Genomics of Early-Diverging Mushroom-Forming Fungi Provides Insights into the Origins of Lignocellulose Decay Capabilities.</title>
        <authorList>
            <person name="Nagy L.G."/>
            <person name="Riley R."/>
            <person name="Tritt A."/>
            <person name="Adam C."/>
            <person name="Daum C."/>
            <person name="Floudas D."/>
            <person name="Sun H."/>
            <person name="Yadav J.S."/>
            <person name="Pangilinan J."/>
            <person name="Larsson K.H."/>
            <person name="Matsuura K."/>
            <person name="Barry K."/>
            <person name="Labutti K."/>
            <person name="Kuo R."/>
            <person name="Ohm R.A."/>
            <person name="Bhattacharya S.S."/>
            <person name="Shirouzu T."/>
            <person name="Yoshinaga Y."/>
            <person name="Martin F.M."/>
            <person name="Grigoriev I.V."/>
            <person name="Hibbett D.S."/>
        </authorList>
    </citation>
    <scope>NUCLEOTIDE SEQUENCE [LARGE SCALE GENOMIC DNA]</scope>
    <source>
        <strain evidence="1 2">HHB10207 ss-3</strain>
    </source>
</reference>
<dbReference type="Proteomes" id="UP000076798">
    <property type="component" value="Unassembled WGS sequence"/>
</dbReference>
<proteinExistence type="predicted"/>